<feature type="region of interest" description="Disordered" evidence="1">
    <location>
        <begin position="53"/>
        <end position="155"/>
    </location>
</feature>
<evidence type="ECO:0000313" key="2">
    <source>
        <dbReference type="EMBL" id="TCD66276.1"/>
    </source>
</evidence>
<evidence type="ECO:0000256" key="1">
    <source>
        <dbReference type="SAM" id="MobiDB-lite"/>
    </source>
</evidence>
<dbReference type="AlphaFoldDB" id="A0A4R0RG72"/>
<dbReference type="Proteomes" id="UP000292702">
    <property type="component" value="Unassembled WGS sequence"/>
</dbReference>
<sequence length="155" mass="16175">MLAAATSSAIAVPLHDAQVGGYEGNAVVARDLNLVVRDVLQAVYARELADADVHTPGSAAVQSIFRRNRPPPPPEWALPKKPTSESLRESAEGDADDPLNNVGVRERVPAAGAGTTAPPATHEANTRAEAPPGQRLVRNRRPALTPAPAAGEESD</sequence>
<dbReference type="EMBL" id="RWJN01000141">
    <property type="protein sequence ID" value="TCD66276.1"/>
    <property type="molecule type" value="Genomic_DNA"/>
</dbReference>
<gene>
    <name evidence="2" type="ORF">EIP91_001567</name>
</gene>
<reference evidence="2 3" key="1">
    <citation type="submission" date="2018-11" db="EMBL/GenBank/DDBJ databases">
        <title>Genome assembly of Steccherinum ochraceum LE-BIN_3174, the white-rot fungus of the Steccherinaceae family (The Residual Polyporoid clade, Polyporales, Basidiomycota).</title>
        <authorList>
            <person name="Fedorova T.V."/>
            <person name="Glazunova O.A."/>
            <person name="Landesman E.O."/>
            <person name="Moiseenko K.V."/>
            <person name="Psurtseva N.V."/>
            <person name="Savinova O.S."/>
            <person name="Shakhova N.V."/>
            <person name="Tyazhelova T.V."/>
            <person name="Vasina D.V."/>
        </authorList>
    </citation>
    <scope>NUCLEOTIDE SEQUENCE [LARGE SCALE GENOMIC DNA]</scope>
    <source>
        <strain evidence="2 3">LE-BIN_3174</strain>
    </source>
</reference>
<organism evidence="2 3">
    <name type="scientific">Steccherinum ochraceum</name>
    <dbReference type="NCBI Taxonomy" id="92696"/>
    <lineage>
        <taxon>Eukaryota</taxon>
        <taxon>Fungi</taxon>
        <taxon>Dikarya</taxon>
        <taxon>Basidiomycota</taxon>
        <taxon>Agaricomycotina</taxon>
        <taxon>Agaricomycetes</taxon>
        <taxon>Polyporales</taxon>
        <taxon>Steccherinaceae</taxon>
        <taxon>Steccherinum</taxon>
    </lineage>
</organism>
<proteinExistence type="predicted"/>
<accession>A0A4R0RG72</accession>
<evidence type="ECO:0000313" key="3">
    <source>
        <dbReference type="Proteomes" id="UP000292702"/>
    </source>
</evidence>
<keyword evidence="3" id="KW-1185">Reference proteome</keyword>
<protein>
    <submittedName>
        <fullName evidence="2">Uncharacterized protein</fullName>
    </submittedName>
</protein>
<feature type="compositionally biased region" description="Basic and acidic residues" evidence="1">
    <location>
        <begin position="82"/>
        <end position="91"/>
    </location>
</feature>
<comment type="caution">
    <text evidence="2">The sequence shown here is derived from an EMBL/GenBank/DDBJ whole genome shotgun (WGS) entry which is preliminary data.</text>
</comment>
<name>A0A4R0RG72_9APHY</name>
<feature type="compositionally biased region" description="Low complexity" evidence="1">
    <location>
        <begin position="109"/>
        <end position="121"/>
    </location>
</feature>